<dbReference type="EMBL" id="CM004395">
    <property type="protein sequence ID" value="OAY40860.1"/>
    <property type="molecule type" value="Genomic_DNA"/>
</dbReference>
<gene>
    <name evidence="2" type="ORF">MANES_09G055200</name>
</gene>
<accession>A0A2C9V870</accession>
<sequence>MLKLLLMWFNLMLRLMDAYRLMSLGFVPIMRCKQNCL</sequence>
<feature type="chain" id="PRO_5012383854" evidence="1">
    <location>
        <begin position="19"/>
        <end position="37"/>
    </location>
</feature>
<evidence type="ECO:0000256" key="1">
    <source>
        <dbReference type="SAM" id="SignalP"/>
    </source>
</evidence>
<dbReference type="AlphaFoldDB" id="A0A2C9V870"/>
<name>A0A2C9V870_MANES</name>
<feature type="signal peptide" evidence="1">
    <location>
        <begin position="1"/>
        <end position="18"/>
    </location>
</feature>
<reference evidence="2" key="1">
    <citation type="submission" date="2016-02" db="EMBL/GenBank/DDBJ databases">
        <title>WGS assembly of Manihot esculenta.</title>
        <authorList>
            <person name="Bredeson J.V."/>
            <person name="Prochnik S.E."/>
            <person name="Lyons J.B."/>
            <person name="Schmutz J."/>
            <person name="Grimwood J."/>
            <person name="Vrebalov J."/>
            <person name="Bart R.S."/>
            <person name="Amuge T."/>
            <person name="Ferguson M.E."/>
            <person name="Green R."/>
            <person name="Putnam N."/>
            <person name="Stites J."/>
            <person name="Rounsley S."/>
            <person name="Rokhsar D.S."/>
        </authorList>
    </citation>
    <scope>NUCLEOTIDE SEQUENCE [LARGE SCALE GENOMIC DNA]</scope>
    <source>
        <tissue evidence="2">Leaf</tissue>
    </source>
</reference>
<keyword evidence="1" id="KW-0732">Signal</keyword>
<proteinExistence type="predicted"/>
<organism evidence="2">
    <name type="scientific">Manihot esculenta</name>
    <name type="common">Cassava</name>
    <name type="synonym">Jatropha manihot</name>
    <dbReference type="NCBI Taxonomy" id="3983"/>
    <lineage>
        <taxon>Eukaryota</taxon>
        <taxon>Viridiplantae</taxon>
        <taxon>Streptophyta</taxon>
        <taxon>Embryophyta</taxon>
        <taxon>Tracheophyta</taxon>
        <taxon>Spermatophyta</taxon>
        <taxon>Magnoliopsida</taxon>
        <taxon>eudicotyledons</taxon>
        <taxon>Gunneridae</taxon>
        <taxon>Pentapetalae</taxon>
        <taxon>rosids</taxon>
        <taxon>fabids</taxon>
        <taxon>Malpighiales</taxon>
        <taxon>Euphorbiaceae</taxon>
        <taxon>Crotonoideae</taxon>
        <taxon>Manihoteae</taxon>
        <taxon>Manihot</taxon>
    </lineage>
</organism>
<evidence type="ECO:0000313" key="2">
    <source>
        <dbReference type="EMBL" id="OAY40860.1"/>
    </source>
</evidence>
<protein>
    <submittedName>
        <fullName evidence="2">Uncharacterized protein</fullName>
    </submittedName>
</protein>